<organism evidence="3">
    <name type="scientific">marine metagenome</name>
    <dbReference type="NCBI Taxonomy" id="408172"/>
    <lineage>
        <taxon>unclassified sequences</taxon>
        <taxon>metagenomes</taxon>
        <taxon>ecological metagenomes</taxon>
    </lineage>
</organism>
<evidence type="ECO:0000259" key="2">
    <source>
        <dbReference type="PROSITE" id="PS50110"/>
    </source>
</evidence>
<dbReference type="InterPro" id="IPR001789">
    <property type="entry name" value="Sig_transdc_resp-reg_receiver"/>
</dbReference>
<dbReference type="PANTHER" id="PTHR43214:SF43">
    <property type="entry name" value="TWO-COMPONENT RESPONSE REGULATOR"/>
    <property type="match status" value="1"/>
</dbReference>
<dbReference type="InterPro" id="IPR011006">
    <property type="entry name" value="CheY-like_superfamily"/>
</dbReference>
<dbReference type="PROSITE" id="PS50110">
    <property type="entry name" value="RESPONSE_REGULATORY"/>
    <property type="match status" value="1"/>
</dbReference>
<dbReference type="PANTHER" id="PTHR43214">
    <property type="entry name" value="TWO-COMPONENT RESPONSE REGULATOR"/>
    <property type="match status" value="1"/>
</dbReference>
<dbReference type="Gene3D" id="3.40.50.2300">
    <property type="match status" value="1"/>
</dbReference>
<dbReference type="GO" id="GO:0000160">
    <property type="term" value="P:phosphorelay signal transduction system"/>
    <property type="evidence" value="ECO:0007669"/>
    <property type="project" value="InterPro"/>
</dbReference>
<dbReference type="EMBL" id="UINC01109734">
    <property type="protein sequence ID" value="SVC76751.1"/>
    <property type="molecule type" value="Genomic_DNA"/>
</dbReference>
<dbReference type="Pfam" id="PF00072">
    <property type="entry name" value="Response_reg"/>
    <property type="match status" value="1"/>
</dbReference>
<protein>
    <recommendedName>
        <fullName evidence="2">Response regulatory domain-containing protein</fullName>
    </recommendedName>
</protein>
<sequence length="182" mass="20108">VPDVAILDVWMPKVDGIQAAHDIRNQNPDTAIVVISSYEDLNLVADLMQNGVEWKAYLFKDSISDITDLVGIVDAVHEGHTVLDSGIVQRMACLYCKHSAILGTDLNEVDQDILGLMTEGYDDNHISEFLHLGRSQLVECLASLFEKLGIFNGKAEEQRLLAIRTFVGQIHNVPLFGAYVVS</sequence>
<dbReference type="InterPro" id="IPR039420">
    <property type="entry name" value="WalR-like"/>
</dbReference>
<dbReference type="SUPFAM" id="SSF52172">
    <property type="entry name" value="CheY-like"/>
    <property type="match status" value="1"/>
</dbReference>
<keyword evidence="1" id="KW-0238">DNA-binding</keyword>
<gene>
    <name evidence="3" type="ORF">METZ01_LOCUS329605</name>
</gene>
<feature type="non-terminal residue" evidence="3">
    <location>
        <position position="1"/>
    </location>
</feature>
<evidence type="ECO:0000256" key="1">
    <source>
        <dbReference type="ARBA" id="ARBA00023125"/>
    </source>
</evidence>
<proteinExistence type="predicted"/>
<accession>A0A382PXP0</accession>
<evidence type="ECO:0000313" key="3">
    <source>
        <dbReference type="EMBL" id="SVC76751.1"/>
    </source>
</evidence>
<dbReference type="GO" id="GO:0003677">
    <property type="term" value="F:DNA binding"/>
    <property type="evidence" value="ECO:0007669"/>
    <property type="project" value="UniProtKB-KW"/>
</dbReference>
<name>A0A382PXP0_9ZZZZ</name>
<reference evidence="3" key="1">
    <citation type="submission" date="2018-05" db="EMBL/GenBank/DDBJ databases">
        <authorList>
            <person name="Lanie J.A."/>
            <person name="Ng W.-L."/>
            <person name="Kazmierczak K.M."/>
            <person name="Andrzejewski T.M."/>
            <person name="Davidsen T.M."/>
            <person name="Wayne K.J."/>
            <person name="Tettelin H."/>
            <person name="Glass J.I."/>
            <person name="Rusch D."/>
            <person name="Podicherti R."/>
            <person name="Tsui H.-C.T."/>
            <person name="Winkler M.E."/>
        </authorList>
    </citation>
    <scope>NUCLEOTIDE SEQUENCE</scope>
</reference>
<dbReference type="AlphaFoldDB" id="A0A382PXP0"/>
<feature type="domain" description="Response regulatory" evidence="2">
    <location>
        <begin position="1"/>
        <end position="70"/>
    </location>
</feature>